<evidence type="ECO:0000313" key="1">
    <source>
        <dbReference type="EMBL" id="KAI5657115.1"/>
    </source>
</evidence>
<gene>
    <name evidence="1" type="ORF">M9H77_25908</name>
</gene>
<dbReference type="EMBL" id="CM044706">
    <property type="protein sequence ID" value="KAI5657115.1"/>
    <property type="molecule type" value="Genomic_DNA"/>
</dbReference>
<dbReference type="Proteomes" id="UP001060085">
    <property type="component" value="Linkage Group LG06"/>
</dbReference>
<comment type="caution">
    <text evidence="1">The sequence shown here is derived from an EMBL/GenBank/DDBJ whole genome shotgun (WGS) entry which is preliminary data.</text>
</comment>
<sequence length="105" mass="11760">MSWFLREKTLHIKPSNESIHYVFDWEGGENFDFEDENEGPLEKVDDMITIDVVDDSSLHNLVSLEGVVDGTETEIVENQFNVSGNVSDLVDEAGPSADQMKVLVT</sequence>
<proteinExistence type="predicted"/>
<name>A0ACC0A8A0_CATRO</name>
<accession>A0ACC0A8A0</accession>
<protein>
    <submittedName>
        <fullName evidence="1">Uncharacterized protein</fullName>
    </submittedName>
</protein>
<reference evidence="2" key="1">
    <citation type="journal article" date="2023" name="Nat. Plants">
        <title>Single-cell RNA sequencing provides a high-resolution roadmap for understanding the multicellular compartmentation of specialized metabolism.</title>
        <authorList>
            <person name="Sun S."/>
            <person name="Shen X."/>
            <person name="Li Y."/>
            <person name="Li Y."/>
            <person name="Wang S."/>
            <person name="Li R."/>
            <person name="Zhang H."/>
            <person name="Shen G."/>
            <person name="Guo B."/>
            <person name="Wei J."/>
            <person name="Xu J."/>
            <person name="St-Pierre B."/>
            <person name="Chen S."/>
            <person name="Sun C."/>
        </authorList>
    </citation>
    <scope>NUCLEOTIDE SEQUENCE [LARGE SCALE GENOMIC DNA]</scope>
</reference>
<keyword evidence="2" id="KW-1185">Reference proteome</keyword>
<evidence type="ECO:0000313" key="2">
    <source>
        <dbReference type="Proteomes" id="UP001060085"/>
    </source>
</evidence>
<organism evidence="1 2">
    <name type="scientific">Catharanthus roseus</name>
    <name type="common">Madagascar periwinkle</name>
    <name type="synonym">Vinca rosea</name>
    <dbReference type="NCBI Taxonomy" id="4058"/>
    <lineage>
        <taxon>Eukaryota</taxon>
        <taxon>Viridiplantae</taxon>
        <taxon>Streptophyta</taxon>
        <taxon>Embryophyta</taxon>
        <taxon>Tracheophyta</taxon>
        <taxon>Spermatophyta</taxon>
        <taxon>Magnoliopsida</taxon>
        <taxon>eudicotyledons</taxon>
        <taxon>Gunneridae</taxon>
        <taxon>Pentapetalae</taxon>
        <taxon>asterids</taxon>
        <taxon>lamiids</taxon>
        <taxon>Gentianales</taxon>
        <taxon>Apocynaceae</taxon>
        <taxon>Rauvolfioideae</taxon>
        <taxon>Vinceae</taxon>
        <taxon>Catharanthinae</taxon>
        <taxon>Catharanthus</taxon>
    </lineage>
</organism>